<dbReference type="Proteomes" id="UP000684084">
    <property type="component" value="Unassembled WGS sequence"/>
</dbReference>
<gene>
    <name evidence="1" type="ORF">CHRIB12_LOCUS7930</name>
</gene>
<dbReference type="AlphaFoldDB" id="A0A915Z2F2"/>
<evidence type="ECO:0000313" key="1">
    <source>
        <dbReference type="EMBL" id="CAB5359850.1"/>
    </source>
</evidence>
<dbReference type="EMBL" id="CAGKOT010000014">
    <property type="protein sequence ID" value="CAB5359850.1"/>
    <property type="molecule type" value="Genomic_DNA"/>
</dbReference>
<dbReference type="OrthoDB" id="10316202at2759"/>
<accession>A0A915Z2F2</accession>
<reference evidence="1" key="1">
    <citation type="submission" date="2020-05" db="EMBL/GenBank/DDBJ databases">
        <authorList>
            <person name="Rincon C."/>
            <person name="Sanders R I."/>
            <person name="Robbins C."/>
            <person name="Chaturvedi A."/>
        </authorList>
    </citation>
    <scope>NUCLEOTIDE SEQUENCE</scope>
    <source>
        <strain evidence="1">CHB12</strain>
    </source>
</reference>
<evidence type="ECO:0000313" key="2">
    <source>
        <dbReference type="Proteomes" id="UP000684084"/>
    </source>
</evidence>
<sequence length="93" mass="11069">MELRFKGYVLILLTVNRKIRYIIVLLVLFWELISRKSLFDFETKSNDLFEIFKIKSDILNGKREKPLSGTNYNLVALYKIGNTNHIKDRTFIK</sequence>
<name>A0A915Z2F2_9GLOM</name>
<comment type="caution">
    <text evidence="1">The sequence shown here is derived from an EMBL/GenBank/DDBJ whole genome shotgun (WGS) entry which is preliminary data.</text>
</comment>
<protein>
    <submittedName>
        <fullName evidence="1">Uncharacterized protein</fullName>
    </submittedName>
</protein>
<organism evidence="1 2">
    <name type="scientific">Rhizophagus irregularis</name>
    <dbReference type="NCBI Taxonomy" id="588596"/>
    <lineage>
        <taxon>Eukaryota</taxon>
        <taxon>Fungi</taxon>
        <taxon>Fungi incertae sedis</taxon>
        <taxon>Mucoromycota</taxon>
        <taxon>Glomeromycotina</taxon>
        <taxon>Glomeromycetes</taxon>
        <taxon>Glomerales</taxon>
        <taxon>Glomeraceae</taxon>
        <taxon>Rhizophagus</taxon>
    </lineage>
</organism>
<proteinExistence type="predicted"/>